<keyword evidence="3" id="KW-1185">Reference proteome</keyword>
<evidence type="ECO:0000313" key="2">
    <source>
        <dbReference type="EMBL" id="QCZ94381.1"/>
    </source>
</evidence>
<dbReference type="GO" id="GO:0015074">
    <property type="term" value="P:DNA integration"/>
    <property type="evidence" value="ECO:0007669"/>
    <property type="project" value="InterPro"/>
</dbReference>
<proteinExistence type="predicted"/>
<dbReference type="Gene3D" id="3.30.420.10">
    <property type="entry name" value="Ribonuclease H-like superfamily/Ribonuclease H"/>
    <property type="match status" value="1"/>
</dbReference>
<reference evidence="2 3" key="1">
    <citation type="submission" date="2019-04" db="EMBL/GenBank/DDBJ databases">
        <title>Salinimonas iocasae sp. nov., a halophilic bacterium isolated from the outer tube casing of tubeworms in Okinawa Trough.</title>
        <authorList>
            <person name="Zhang H."/>
            <person name="Wang H."/>
            <person name="Li C."/>
        </authorList>
    </citation>
    <scope>NUCLEOTIDE SEQUENCE [LARGE SCALE GENOMIC DNA]</scope>
    <source>
        <strain evidence="2 3">KX18D6</strain>
    </source>
</reference>
<dbReference type="GO" id="GO:0003676">
    <property type="term" value="F:nucleic acid binding"/>
    <property type="evidence" value="ECO:0007669"/>
    <property type="project" value="InterPro"/>
</dbReference>
<accession>A0A5B7YFG2</accession>
<dbReference type="EMBL" id="CP039852">
    <property type="protein sequence ID" value="QCZ94381.1"/>
    <property type="molecule type" value="Genomic_DNA"/>
</dbReference>
<dbReference type="RefSeq" id="WP_139757120.1">
    <property type="nucleotide sequence ID" value="NZ_CP039852.1"/>
</dbReference>
<sequence>MISTKPNFSLTEGTEFILNNERFQIAMIKGLQVVLESETQVLTFSQAQIVTQYRQGLITPAPPKTKSISLVLNLSPEDRETMHFREEVVLQMLKESPNAPTAKRNILCAYDEIQKRSRGKKISFPHHGTAARWLKRYRDANNDKYALIDNYQQTQGRGAGLPLEVKEVVSDFIHKYYLERRLSPNKAFEFLKSKMPSILPGFKCPSKSVFYECVNEIDADYVTFHREGPYARNQAQRQALKKYELYYPFSRWEMDGVVAQIGLLCPVTFKFLGIATIMFAFDCYTKVVPGYAVLISKKKAENSELAVSCFKNAVLPNEDGSGFFGLPLVLSADAGTAFTSTPFTHFMAMTDVNRVTTVVRKPEKRPFIERFNLTFRRGCLEDLPGYGGVLKLNEKFYIEDNVEKAATLTVDEFMIKLDQFITHYNEEAHSSLLDRSPKSVWEHHISDNPGLVRLPGDDVSGNSPYEAQSKLKLFEHFSGRCIKATLQGHKGIVVEKRYYNSVELRETFKYLNKEKKALTVYFDHIDISTVVVVSPTSNNFVIVPITDGRVQQPMSKSQYDAIVEAPFSDIPKASTTPWDAKCHIVDGAMARRKAQELAKVKENREKNKKRREKELEYEGIDLGNGPQLHAAISDLKSENAALPITIDVDQPESEKVNDLSDVLLPKHAAKGGSRGEF</sequence>
<dbReference type="PROSITE" id="PS50994">
    <property type="entry name" value="INTEGRASE"/>
    <property type="match status" value="1"/>
</dbReference>
<dbReference type="KEGG" id="salk:FBQ74_13285"/>
<name>A0A5B7YFG2_9ALTE</name>
<protein>
    <recommendedName>
        <fullName evidence="1">Integrase catalytic domain-containing protein</fullName>
    </recommendedName>
</protein>
<organism evidence="2 3">
    <name type="scientific">Salinimonas iocasae</name>
    <dbReference type="NCBI Taxonomy" id="2572577"/>
    <lineage>
        <taxon>Bacteria</taxon>
        <taxon>Pseudomonadati</taxon>
        <taxon>Pseudomonadota</taxon>
        <taxon>Gammaproteobacteria</taxon>
        <taxon>Alteromonadales</taxon>
        <taxon>Alteromonadaceae</taxon>
        <taxon>Alteromonas/Salinimonas group</taxon>
        <taxon>Salinimonas</taxon>
    </lineage>
</organism>
<dbReference type="OrthoDB" id="501284at2"/>
<dbReference type="SUPFAM" id="SSF53098">
    <property type="entry name" value="Ribonuclease H-like"/>
    <property type="match status" value="1"/>
</dbReference>
<dbReference type="InterPro" id="IPR036397">
    <property type="entry name" value="RNaseH_sf"/>
</dbReference>
<dbReference type="InterPro" id="IPR001584">
    <property type="entry name" value="Integrase_cat-core"/>
</dbReference>
<dbReference type="Proteomes" id="UP000304912">
    <property type="component" value="Chromosome"/>
</dbReference>
<gene>
    <name evidence="2" type="ORF">FBQ74_13285</name>
</gene>
<dbReference type="AlphaFoldDB" id="A0A5B7YFG2"/>
<evidence type="ECO:0000259" key="1">
    <source>
        <dbReference type="PROSITE" id="PS50994"/>
    </source>
</evidence>
<evidence type="ECO:0000313" key="3">
    <source>
        <dbReference type="Proteomes" id="UP000304912"/>
    </source>
</evidence>
<dbReference type="InterPro" id="IPR012337">
    <property type="entry name" value="RNaseH-like_sf"/>
</dbReference>
<feature type="domain" description="Integrase catalytic" evidence="1">
    <location>
        <begin position="244"/>
        <end position="445"/>
    </location>
</feature>